<dbReference type="AlphaFoldDB" id="A0A9D4S9G3"/>
<dbReference type="Proteomes" id="UP000828390">
    <property type="component" value="Unassembled WGS sequence"/>
</dbReference>
<keyword evidence="2" id="KW-1185">Reference proteome</keyword>
<gene>
    <name evidence="1" type="ORF">DPMN_021757</name>
</gene>
<protein>
    <submittedName>
        <fullName evidence="1">Uncharacterized protein</fullName>
    </submittedName>
</protein>
<sequence>MSVNGCQSQGSTRPSFYPTLKLSPDAYHATMGRRTYTCNTLPLICGRCKKVRRWVHIIPPQCSPNTDHAYIECKNREY</sequence>
<name>A0A9D4S9G3_DREPO</name>
<comment type="caution">
    <text evidence="1">The sequence shown here is derived from an EMBL/GenBank/DDBJ whole genome shotgun (WGS) entry which is preliminary data.</text>
</comment>
<dbReference type="EMBL" id="JAIWYP010000001">
    <property type="protein sequence ID" value="KAH3897569.1"/>
    <property type="molecule type" value="Genomic_DNA"/>
</dbReference>
<accession>A0A9D4S9G3</accession>
<reference evidence="1" key="2">
    <citation type="submission" date="2020-11" db="EMBL/GenBank/DDBJ databases">
        <authorList>
            <person name="McCartney M.A."/>
            <person name="Auch B."/>
            <person name="Kono T."/>
            <person name="Mallez S."/>
            <person name="Becker A."/>
            <person name="Gohl D.M."/>
            <person name="Silverstein K.A.T."/>
            <person name="Koren S."/>
            <person name="Bechman K.B."/>
            <person name="Herman A."/>
            <person name="Abrahante J.E."/>
            <person name="Garbe J."/>
        </authorList>
    </citation>
    <scope>NUCLEOTIDE SEQUENCE</scope>
    <source>
        <strain evidence="1">Duluth1</strain>
        <tissue evidence="1">Whole animal</tissue>
    </source>
</reference>
<proteinExistence type="predicted"/>
<reference evidence="1" key="1">
    <citation type="journal article" date="2019" name="bioRxiv">
        <title>The Genome of the Zebra Mussel, Dreissena polymorpha: A Resource for Invasive Species Research.</title>
        <authorList>
            <person name="McCartney M.A."/>
            <person name="Auch B."/>
            <person name="Kono T."/>
            <person name="Mallez S."/>
            <person name="Zhang Y."/>
            <person name="Obille A."/>
            <person name="Becker A."/>
            <person name="Abrahante J.E."/>
            <person name="Garbe J."/>
            <person name="Badalamenti J.P."/>
            <person name="Herman A."/>
            <person name="Mangelson H."/>
            <person name="Liachko I."/>
            <person name="Sullivan S."/>
            <person name="Sone E.D."/>
            <person name="Koren S."/>
            <person name="Silverstein K.A.T."/>
            <person name="Beckman K.B."/>
            <person name="Gohl D.M."/>
        </authorList>
    </citation>
    <scope>NUCLEOTIDE SEQUENCE</scope>
    <source>
        <strain evidence="1">Duluth1</strain>
        <tissue evidence="1">Whole animal</tissue>
    </source>
</reference>
<organism evidence="1 2">
    <name type="scientific">Dreissena polymorpha</name>
    <name type="common">Zebra mussel</name>
    <name type="synonym">Mytilus polymorpha</name>
    <dbReference type="NCBI Taxonomy" id="45954"/>
    <lineage>
        <taxon>Eukaryota</taxon>
        <taxon>Metazoa</taxon>
        <taxon>Spiralia</taxon>
        <taxon>Lophotrochozoa</taxon>
        <taxon>Mollusca</taxon>
        <taxon>Bivalvia</taxon>
        <taxon>Autobranchia</taxon>
        <taxon>Heteroconchia</taxon>
        <taxon>Euheterodonta</taxon>
        <taxon>Imparidentia</taxon>
        <taxon>Neoheterodontei</taxon>
        <taxon>Myida</taxon>
        <taxon>Dreissenoidea</taxon>
        <taxon>Dreissenidae</taxon>
        <taxon>Dreissena</taxon>
    </lineage>
</organism>
<evidence type="ECO:0000313" key="2">
    <source>
        <dbReference type="Proteomes" id="UP000828390"/>
    </source>
</evidence>
<evidence type="ECO:0000313" key="1">
    <source>
        <dbReference type="EMBL" id="KAH3897569.1"/>
    </source>
</evidence>